<evidence type="ECO:0000313" key="1">
    <source>
        <dbReference type="EMBL" id="MBB3054390.1"/>
    </source>
</evidence>
<organism evidence="1 2">
    <name type="scientific">Mucilaginibacter gotjawali</name>
    <dbReference type="NCBI Taxonomy" id="1550579"/>
    <lineage>
        <taxon>Bacteria</taxon>
        <taxon>Pseudomonadati</taxon>
        <taxon>Bacteroidota</taxon>
        <taxon>Sphingobacteriia</taxon>
        <taxon>Sphingobacteriales</taxon>
        <taxon>Sphingobacteriaceae</taxon>
        <taxon>Mucilaginibacter</taxon>
    </lineage>
</organism>
<accession>A0A839SBV0</accession>
<reference evidence="1" key="1">
    <citation type="submission" date="2020-08" db="EMBL/GenBank/DDBJ databases">
        <title>Genomic Encyclopedia of Type Strains, Phase III (KMG-III): the genomes of soil and plant-associated and newly described type strains.</title>
        <authorList>
            <person name="Whitman W."/>
        </authorList>
    </citation>
    <scope>NUCLEOTIDE SEQUENCE [LARGE SCALE GENOMIC DNA]</scope>
    <source>
        <strain evidence="1">CECT 8628</strain>
    </source>
</reference>
<name>A0A839SBV0_9SPHI</name>
<dbReference type="RefSeq" id="WP_096357027.1">
    <property type="nucleotide sequence ID" value="NZ_AP017313.1"/>
</dbReference>
<comment type="caution">
    <text evidence="1">The sequence shown here is derived from an EMBL/GenBank/DDBJ whole genome shotgun (WGS) entry which is preliminary data.</text>
</comment>
<protein>
    <submittedName>
        <fullName evidence="1">Uncharacterized protein</fullName>
    </submittedName>
</protein>
<dbReference type="OrthoDB" id="893711at2"/>
<sequence length="149" mass="17262">MQLSENNAIALLLDLNEDIEEYADCAVKNVIVDKNFEYLNYPPNCGFSDLEKEELHKLDNNPHLKNALRKIIADSSAGVIFNMLNLLDGTGSPKKMYKEWTGVQLVNEEPENDSESFAGTLHDYLFETYWTWKKIRDDKDWKLDTLEEN</sequence>
<dbReference type="EMBL" id="JACHWX010000002">
    <property type="protein sequence ID" value="MBB3054390.1"/>
    <property type="molecule type" value="Genomic_DNA"/>
</dbReference>
<dbReference type="Proteomes" id="UP000539265">
    <property type="component" value="Unassembled WGS sequence"/>
</dbReference>
<evidence type="ECO:0000313" key="2">
    <source>
        <dbReference type="Proteomes" id="UP000539265"/>
    </source>
</evidence>
<proteinExistence type="predicted"/>
<keyword evidence="2" id="KW-1185">Reference proteome</keyword>
<dbReference type="AlphaFoldDB" id="A0A839SBV0"/>
<gene>
    <name evidence="1" type="ORF">FHS11_000800</name>
</gene>